<dbReference type="PANTHER" id="PTHR43072:SF23">
    <property type="entry name" value="UPF0039 PROTEIN C11D3.02C"/>
    <property type="match status" value="1"/>
</dbReference>
<feature type="domain" description="N-acetyltransferase" evidence="3">
    <location>
        <begin position="18"/>
        <end position="179"/>
    </location>
</feature>
<keyword evidence="2 4" id="KW-0012">Acyltransferase</keyword>
<organism evidence="4 5">
    <name type="scientific">Cellulomonas iranensis</name>
    <dbReference type="NCBI Taxonomy" id="76862"/>
    <lineage>
        <taxon>Bacteria</taxon>
        <taxon>Bacillati</taxon>
        <taxon>Actinomycetota</taxon>
        <taxon>Actinomycetes</taxon>
        <taxon>Micrococcales</taxon>
        <taxon>Cellulomonadaceae</taxon>
        <taxon>Cellulomonas</taxon>
    </lineage>
</organism>
<name>A0ABU0GL20_9CELL</name>
<proteinExistence type="predicted"/>
<dbReference type="CDD" id="cd04301">
    <property type="entry name" value="NAT_SF"/>
    <property type="match status" value="1"/>
</dbReference>
<evidence type="ECO:0000256" key="2">
    <source>
        <dbReference type="ARBA" id="ARBA00023315"/>
    </source>
</evidence>
<dbReference type="EMBL" id="JAUSVM010000001">
    <property type="protein sequence ID" value="MDQ0425634.1"/>
    <property type="molecule type" value="Genomic_DNA"/>
</dbReference>
<keyword evidence="1 4" id="KW-0808">Transferase</keyword>
<dbReference type="EC" id="2.3.1.183" evidence="4"/>
<accession>A0ABU0GL20</accession>
<dbReference type="GO" id="GO:0102971">
    <property type="term" value="F:phosphinothricin N-acetyltransferase activity"/>
    <property type="evidence" value="ECO:0007669"/>
    <property type="project" value="UniProtKB-EC"/>
</dbReference>
<keyword evidence="5" id="KW-1185">Reference proteome</keyword>
<sequence length="179" mass="18677">MTAGTTGARTTGPTSAGVTVAAMREEHAPGVLDAYAAGIATGVATFQAQPPTWQEFDAGHLADHRYVALDGDDVLGWVAVSPVSGRCVYAGVVEHSVYVAPAARGRGVGRLLLDRLLDSARDGGLWTVQAGVFPQNAASLALHAAAGFRTVGTRERLGLMTHGPHAGRWLDVVLLEKRL</sequence>
<dbReference type="PANTHER" id="PTHR43072">
    <property type="entry name" value="N-ACETYLTRANSFERASE"/>
    <property type="match status" value="1"/>
</dbReference>
<dbReference type="InterPro" id="IPR000182">
    <property type="entry name" value="GNAT_dom"/>
</dbReference>
<reference evidence="4 5" key="1">
    <citation type="submission" date="2023-07" db="EMBL/GenBank/DDBJ databases">
        <title>Sequencing the genomes of 1000 actinobacteria strains.</title>
        <authorList>
            <person name="Klenk H.-P."/>
        </authorList>
    </citation>
    <scope>NUCLEOTIDE SEQUENCE [LARGE SCALE GENOMIC DNA]</scope>
    <source>
        <strain evidence="4 5">DSM 14785</strain>
    </source>
</reference>
<evidence type="ECO:0000259" key="3">
    <source>
        <dbReference type="PROSITE" id="PS51186"/>
    </source>
</evidence>
<dbReference type="Gene3D" id="3.40.630.30">
    <property type="match status" value="1"/>
</dbReference>
<dbReference type="Proteomes" id="UP001240250">
    <property type="component" value="Unassembled WGS sequence"/>
</dbReference>
<evidence type="ECO:0000256" key="1">
    <source>
        <dbReference type="ARBA" id="ARBA00022679"/>
    </source>
</evidence>
<dbReference type="SUPFAM" id="SSF55729">
    <property type="entry name" value="Acyl-CoA N-acyltransferases (Nat)"/>
    <property type="match status" value="1"/>
</dbReference>
<comment type="caution">
    <text evidence="4">The sequence shown here is derived from an EMBL/GenBank/DDBJ whole genome shotgun (WGS) entry which is preliminary data.</text>
</comment>
<evidence type="ECO:0000313" key="5">
    <source>
        <dbReference type="Proteomes" id="UP001240250"/>
    </source>
</evidence>
<evidence type="ECO:0000313" key="4">
    <source>
        <dbReference type="EMBL" id="MDQ0425634.1"/>
    </source>
</evidence>
<dbReference type="InterPro" id="IPR016181">
    <property type="entry name" value="Acyl_CoA_acyltransferase"/>
</dbReference>
<dbReference type="PROSITE" id="PS51186">
    <property type="entry name" value="GNAT"/>
    <property type="match status" value="1"/>
</dbReference>
<gene>
    <name evidence="4" type="ORF">JO380_002015</name>
</gene>
<protein>
    <submittedName>
        <fullName evidence="4">Phosphinothricin acetyltransferase</fullName>
        <ecNumber evidence="4">2.3.1.183</ecNumber>
    </submittedName>
</protein>
<dbReference type="Pfam" id="PF00583">
    <property type="entry name" value="Acetyltransf_1"/>
    <property type="match status" value="1"/>
</dbReference>